<feature type="coiled-coil region" evidence="7">
    <location>
        <begin position="212"/>
        <end position="239"/>
    </location>
</feature>
<name>A0ABR8Y0S1_9BACL</name>
<dbReference type="RefSeq" id="WP_191700840.1">
    <property type="nucleotide sequence ID" value="NZ_JACSPZ010000006.1"/>
</dbReference>
<keyword evidence="5 8" id="KW-1133">Transmembrane helix</keyword>
<sequence length="304" mass="34320">MEETIELKQIINIILKGKWIIAACTIITLLITGIFTWFVMNEEFESSAIVQIASGVQDTGIMSNYIATEFTPTIYTQRIQDTSIMKEGFKNQGYTEFIKGNFSFTNLPETNLIELHYKAPSPEEAQLHLEFLMDETKNQMNKSVKETLNQLEQTYLNETNSLSNEIEQLMKKYNNVIISNKLPEVLILQTITSSQFVLNLTQEQTAALSGISGTLQNELLQLKAQIDSKSKEYQNVLAKYQSVKTGLDSFKPDPFIRVITEPTLNEASTSPSKFFILVVGLVVGILLGLAVAFFNAYWKNSSRI</sequence>
<feature type="domain" description="Polysaccharide chain length determinant N-terminal" evidence="9">
    <location>
        <begin position="3"/>
        <end position="74"/>
    </location>
</feature>
<dbReference type="InterPro" id="IPR050445">
    <property type="entry name" value="Bact_polysacc_biosynth/exp"/>
</dbReference>
<feature type="domain" description="Tyrosine-protein kinase G-rich" evidence="10">
    <location>
        <begin position="215"/>
        <end position="294"/>
    </location>
</feature>
<evidence type="ECO:0000256" key="1">
    <source>
        <dbReference type="ARBA" id="ARBA00004651"/>
    </source>
</evidence>
<evidence type="ECO:0000256" key="3">
    <source>
        <dbReference type="ARBA" id="ARBA00022475"/>
    </source>
</evidence>
<evidence type="ECO:0000259" key="10">
    <source>
        <dbReference type="Pfam" id="PF13807"/>
    </source>
</evidence>
<keyword evidence="6 8" id="KW-0472">Membrane</keyword>
<evidence type="ECO:0008006" key="13">
    <source>
        <dbReference type="Google" id="ProtNLM"/>
    </source>
</evidence>
<comment type="subcellular location">
    <subcellularLocation>
        <location evidence="1">Cell membrane</location>
        <topology evidence="1">Multi-pass membrane protein</topology>
    </subcellularLocation>
</comment>
<reference evidence="11 12" key="1">
    <citation type="submission" date="2020-08" db="EMBL/GenBank/DDBJ databases">
        <title>A Genomic Blueprint of the Chicken Gut Microbiome.</title>
        <authorList>
            <person name="Gilroy R."/>
            <person name="Ravi A."/>
            <person name="Getino M."/>
            <person name="Pursley I."/>
            <person name="Horton D.L."/>
            <person name="Alikhan N.-F."/>
            <person name="Baker D."/>
            <person name="Gharbi K."/>
            <person name="Hall N."/>
            <person name="Watson M."/>
            <person name="Adriaenssens E.M."/>
            <person name="Foster-Nyarko E."/>
            <person name="Jarju S."/>
            <person name="Secka A."/>
            <person name="Antonio M."/>
            <person name="Oren A."/>
            <person name="Chaudhuri R."/>
            <person name="La Ragione R.M."/>
            <person name="Hildebrand F."/>
            <person name="Pallen M.J."/>
        </authorList>
    </citation>
    <scope>NUCLEOTIDE SEQUENCE [LARGE SCALE GENOMIC DNA]</scope>
    <source>
        <strain evidence="11 12">A46</strain>
    </source>
</reference>
<accession>A0ABR8Y0S1</accession>
<dbReference type="InterPro" id="IPR003856">
    <property type="entry name" value="LPS_length_determ_N"/>
</dbReference>
<evidence type="ECO:0000256" key="5">
    <source>
        <dbReference type="ARBA" id="ARBA00022989"/>
    </source>
</evidence>
<keyword evidence="7" id="KW-0175">Coiled coil</keyword>
<evidence type="ECO:0000256" key="4">
    <source>
        <dbReference type="ARBA" id="ARBA00022692"/>
    </source>
</evidence>
<proteinExistence type="inferred from homology"/>
<dbReference type="Proteomes" id="UP000619101">
    <property type="component" value="Unassembled WGS sequence"/>
</dbReference>
<comment type="similarity">
    <text evidence="2">Belongs to the CpsC/CapA family.</text>
</comment>
<dbReference type="EMBL" id="JACSPZ010000006">
    <property type="protein sequence ID" value="MBD8037767.1"/>
    <property type="molecule type" value="Genomic_DNA"/>
</dbReference>
<dbReference type="PANTHER" id="PTHR32309">
    <property type="entry name" value="TYROSINE-PROTEIN KINASE"/>
    <property type="match status" value="1"/>
</dbReference>
<gene>
    <name evidence="11" type="ORF">H9635_13530</name>
</gene>
<feature type="transmembrane region" description="Helical" evidence="8">
    <location>
        <begin position="20"/>
        <end position="40"/>
    </location>
</feature>
<comment type="caution">
    <text evidence="11">The sequence shown here is derived from an EMBL/GenBank/DDBJ whole genome shotgun (WGS) entry which is preliminary data.</text>
</comment>
<evidence type="ECO:0000256" key="2">
    <source>
        <dbReference type="ARBA" id="ARBA00006683"/>
    </source>
</evidence>
<dbReference type="InterPro" id="IPR032807">
    <property type="entry name" value="GNVR"/>
</dbReference>
<feature type="transmembrane region" description="Helical" evidence="8">
    <location>
        <begin position="274"/>
        <end position="298"/>
    </location>
</feature>
<evidence type="ECO:0000256" key="7">
    <source>
        <dbReference type="SAM" id="Coils"/>
    </source>
</evidence>
<organism evidence="11 12">
    <name type="scientific">Solibacillus faecavium</name>
    <dbReference type="NCBI Taxonomy" id="2762221"/>
    <lineage>
        <taxon>Bacteria</taxon>
        <taxon>Bacillati</taxon>
        <taxon>Bacillota</taxon>
        <taxon>Bacilli</taxon>
        <taxon>Bacillales</taxon>
        <taxon>Caryophanaceae</taxon>
        <taxon>Solibacillus</taxon>
    </lineage>
</organism>
<evidence type="ECO:0000256" key="8">
    <source>
        <dbReference type="SAM" id="Phobius"/>
    </source>
</evidence>
<dbReference type="Pfam" id="PF13807">
    <property type="entry name" value="GNVR"/>
    <property type="match status" value="1"/>
</dbReference>
<keyword evidence="3" id="KW-1003">Cell membrane</keyword>
<evidence type="ECO:0000256" key="6">
    <source>
        <dbReference type="ARBA" id="ARBA00023136"/>
    </source>
</evidence>
<keyword evidence="4 8" id="KW-0812">Transmembrane</keyword>
<keyword evidence="12" id="KW-1185">Reference proteome</keyword>
<evidence type="ECO:0000313" key="11">
    <source>
        <dbReference type="EMBL" id="MBD8037767.1"/>
    </source>
</evidence>
<dbReference type="Pfam" id="PF02706">
    <property type="entry name" value="Wzz"/>
    <property type="match status" value="1"/>
</dbReference>
<evidence type="ECO:0000313" key="12">
    <source>
        <dbReference type="Proteomes" id="UP000619101"/>
    </source>
</evidence>
<protein>
    <recommendedName>
        <fullName evidence="13">Polysaccharide chain length determinant N-terminal domain-containing protein</fullName>
    </recommendedName>
</protein>
<evidence type="ECO:0000259" key="9">
    <source>
        <dbReference type="Pfam" id="PF02706"/>
    </source>
</evidence>
<dbReference type="PANTHER" id="PTHR32309:SF31">
    <property type="entry name" value="CAPSULAR EXOPOLYSACCHARIDE FAMILY"/>
    <property type="match status" value="1"/>
</dbReference>